<gene>
    <name evidence="2" type="ORF">ELQ35_15610</name>
</gene>
<evidence type="ECO:0000256" key="1">
    <source>
        <dbReference type="SAM" id="MobiDB-lite"/>
    </source>
</evidence>
<dbReference type="Pfam" id="PF13148">
    <property type="entry name" value="DUF3987"/>
    <property type="match status" value="1"/>
</dbReference>
<comment type="caution">
    <text evidence="2">The sequence shown here is derived from an EMBL/GenBank/DDBJ whole genome shotgun (WGS) entry which is preliminary data.</text>
</comment>
<name>A0A433HGI9_9BACI</name>
<dbReference type="InterPro" id="IPR025048">
    <property type="entry name" value="DUF3987"/>
</dbReference>
<evidence type="ECO:0000313" key="2">
    <source>
        <dbReference type="EMBL" id="RUQ27524.1"/>
    </source>
</evidence>
<organism evidence="2 3">
    <name type="scientific">Peribacillus cavernae</name>
    <dbReference type="NCBI Taxonomy" id="1674310"/>
    <lineage>
        <taxon>Bacteria</taxon>
        <taxon>Bacillati</taxon>
        <taxon>Bacillota</taxon>
        <taxon>Bacilli</taxon>
        <taxon>Bacillales</taxon>
        <taxon>Bacillaceae</taxon>
        <taxon>Peribacillus</taxon>
    </lineage>
</organism>
<proteinExistence type="predicted"/>
<accession>A0A433HGI9</accession>
<feature type="region of interest" description="Disordered" evidence="1">
    <location>
        <begin position="128"/>
        <end position="152"/>
    </location>
</feature>
<dbReference type="Proteomes" id="UP000267430">
    <property type="component" value="Unassembled WGS sequence"/>
</dbReference>
<dbReference type="OrthoDB" id="9763644at2"/>
<dbReference type="RefSeq" id="WP_126865840.1">
    <property type="nucleotide sequence ID" value="NZ_JAUSTX010000038.1"/>
</dbReference>
<reference evidence="2 3" key="1">
    <citation type="submission" date="2018-12" db="EMBL/GenBank/DDBJ databases">
        <title>Bacillus chawlae sp. nov., Bacillus glennii sp. nov., and Bacillus saganii sp. nov. Isolated from the Vehicle Assembly Building at Kennedy Space Center where the Viking Spacecraft were Assembled.</title>
        <authorList>
            <person name="Seuylemezian A."/>
            <person name="Vaishampayan P."/>
        </authorList>
    </citation>
    <scope>NUCLEOTIDE SEQUENCE [LARGE SCALE GENOMIC DNA]</scope>
    <source>
        <strain evidence="2 3">L5</strain>
    </source>
</reference>
<dbReference type="AlphaFoldDB" id="A0A433HGI9"/>
<protein>
    <submittedName>
        <fullName evidence="2">DUF3987 domain-containing protein</fullName>
    </submittedName>
</protein>
<sequence>MSLNAELMAEYEAAKEVMRAHHNKEQEIEWHKPIFFDDYTLPPFPVHVFPRWLRNYVEGVAESTQTPVDAPGMAAISVLSTALAKQFYVRLTGEWSESLNTYTILALPPGNRKSSVFKALQEPVTHYEKEERERLAKKVSEQKAKLKAKQKD</sequence>
<evidence type="ECO:0000313" key="3">
    <source>
        <dbReference type="Proteomes" id="UP000267430"/>
    </source>
</evidence>
<dbReference type="EMBL" id="RYZZ01000024">
    <property type="protein sequence ID" value="RUQ27524.1"/>
    <property type="molecule type" value="Genomic_DNA"/>
</dbReference>
<keyword evidence="3" id="KW-1185">Reference proteome</keyword>